<dbReference type="PROSITE" id="PS51682">
    <property type="entry name" value="SAM_OMT_I"/>
    <property type="match status" value="1"/>
</dbReference>
<gene>
    <name evidence="5" type="ORF">L596_015214</name>
</gene>
<evidence type="ECO:0000313" key="5">
    <source>
        <dbReference type="EMBL" id="TKR81331.1"/>
    </source>
</evidence>
<sequence length="113" mass="12468">MENHPEVSRKIDFIKAPALDTLNALLAGEAGTYDFAFIDADKGNYTNYYQKSMELLRPGGVILVDNALWEGRVTTDDQMTVAIRACNELIFTDPNSNSMLLNVGDGAHLAFKI</sequence>
<proteinExistence type="inferred from homology"/>
<dbReference type="InterPro" id="IPR002935">
    <property type="entry name" value="SAM_O-MeTrfase"/>
</dbReference>
<evidence type="ECO:0000256" key="4">
    <source>
        <dbReference type="ARBA" id="ARBA00023453"/>
    </source>
</evidence>
<dbReference type="AlphaFoldDB" id="A0A4U5NFL9"/>
<organism evidence="5">
    <name type="scientific">Steinernema carpocapsae</name>
    <name type="common">Entomopathogenic nematode</name>
    <dbReference type="NCBI Taxonomy" id="34508"/>
    <lineage>
        <taxon>Eukaryota</taxon>
        <taxon>Metazoa</taxon>
        <taxon>Ecdysozoa</taxon>
        <taxon>Nematoda</taxon>
        <taxon>Chromadorea</taxon>
        <taxon>Rhabditida</taxon>
        <taxon>Tylenchina</taxon>
        <taxon>Panagrolaimomorpha</taxon>
        <taxon>Strongyloidoidea</taxon>
        <taxon>Steinernematidae</taxon>
        <taxon>Steinernema</taxon>
    </lineage>
</organism>
<evidence type="ECO:0000256" key="2">
    <source>
        <dbReference type="ARBA" id="ARBA00022679"/>
    </source>
</evidence>
<evidence type="ECO:0000256" key="1">
    <source>
        <dbReference type="ARBA" id="ARBA00022603"/>
    </source>
</evidence>
<keyword evidence="1" id="KW-0489">Methyltransferase</keyword>
<keyword evidence="2" id="KW-0808">Transferase</keyword>
<protein>
    <recommendedName>
        <fullName evidence="6">O-methyltransferase domain-containing protein</fullName>
    </recommendedName>
</protein>
<dbReference type="EMBL" id="AZBU02000004">
    <property type="protein sequence ID" value="TKR81331.1"/>
    <property type="molecule type" value="Genomic_DNA"/>
</dbReference>
<dbReference type="GO" id="GO:0008171">
    <property type="term" value="F:O-methyltransferase activity"/>
    <property type="evidence" value="ECO:0007669"/>
    <property type="project" value="InterPro"/>
</dbReference>
<dbReference type="PANTHER" id="PTHR10509:SF93">
    <property type="entry name" value="CATECHOL O-METHYLTRANSFERASE DOMAIN-CONTAINING PROTEIN 1"/>
    <property type="match status" value="1"/>
</dbReference>
<name>A0A4U5NFL9_STECR</name>
<dbReference type="GO" id="GO:0008757">
    <property type="term" value="F:S-adenosylmethionine-dependent methyltransferase activity"/>
    <property type="evidence" value="ECO:0007669"/>
    <property type="project" value="TreeGrafter"/>
</dbReference>
<dbReference type="Pfam" id="PF01596">
    <property type="entry name" value="Methyltransf_3"/>
    <property type="match status" value="1"/>
</dbReference>
<keyword evidence="3" id="KW-0949">S-adenosyl-L-methionine</keyword>
<reference evidence="5" key="1">
    <citation type="submission" date="2013-11" db="EMBL/GenBank/DDBJ databases">
        <authorList>
            <person name="Sternberg P."/>
            <person name="Dillman A."/>
            <person name="Macchietto M."/>
        </authorList>
    </citation>
    <scope>NUCLEOTIDE SEQUENCE</scope>
    <source>
        <strain evidence="5">ALL</strain>
    </source>
</reference>
<accession>A0A4U5NFL9</accession>
<dbReference type="SUPFAM" id="SSF53335">
    <property type="entry name" value="S-adenosyl-L-methionine-dependent methyltransferases"/>
    <property type="match status" value="1"/>
</dbReference>
<dbReference type="PANTHER" id="PTHR10509">
    <property type="entry name" value="O-METHYLTRANSFERASE-RELATED"/>
    <property type="match status" value="1"/>
</dbReference>
<dbReference type="InterPro" id="IPR050362">
    <property type="entry name" value="Cation-dep_OMT"/>
</dbReference>
<dbReference type="STRING" id="34508.A0A4U5NFL9"/>
<evidence type="ECO:0008006" key="6">
    <source>
        <dbReference type="Google" id="ProtNLM"/>
    </source>
</evidence>
<evidence type="ECO:0000256" key="3">
    <source>
        <dbReference type="ARBA" id="ARBA00022691"/>
    </source>
</evidence>
<dbReference type="Gene3D" id="3.40.50.150">
    <property type="entry name" value="Vaccinia Virus protein VP39"/>
    <property type="match status" value="1"/>
</dbReference>
<dbReference type="InterPro" id="IPR029063">
    <property type="entry name" value="SAM-dependent_MTases_sf"/>
</dbReference>
<comment type="caution">
    <text evidence="5">The sequence shown here is derived from an EMBL/GenBank/DDBJ whole genome shotgun (WGS) entry which is preliminary data.</text>
</comment>
<dbReference type="OrthoDB" id="10251242at2759"/>
<reference evidence="5" key="2">
    <citation type="journal article" date="2015" name="Genome Biol.">
        <title>Comparative genomics of Steinernema reveals deeply conserved gene regulatory networks.</title>
        <authorList>
            <person name="Dillman A.R."/>
            <person name="Macchietto M."/>
            <person name="Porter C.F."/>
            <person name="Rogers A."/>
            <person name="Williams B."/>
            <person name="Antoshechkin I."/>
            <person name="Lee M.M."/>
            <person name="Goodwin Z."/>
            <person name="Lu X."/>
            <person name="Lewis E.E."/>
            <person name="Goodrich-Blair H."/>
            <person name="Stock S.P."/>
            <person name="Adams B.J."/>
            <person name="Sternberg P.W."/>
            <person name="Mortazavi A."/>
        </authorList>
    </citation>
    <scope>NUCLEOTIDE SEQUENCE [LARGE SCALE GENOMIC DNA]</scope>
    <source>
        <strain evidence="5">ALL</strain>
    </source>
</reference>
<reference evidence="5" key="3">
    <citation type="journal article" date="2019" name="G3 (Bethesda)">
        <title>Hybrid Assembly of the Genome of the Entomopathogenic Nematode Steinernema carpocapsae Identifies the X-Chromosome.</title>
        <authorList>
            <person name="Serra L."/>
            <person name="Macchietto M."/>
            <person name="Macias-Munoz A."/>
            <person name="McGill C.J."/>
            <person name="Rodriguez I.M."/>
            <person name="Rodriguez B."/>
            <person name="Murad R."/>
            <person name="Mortazavi A."/>
        </authorList>
    </citation>
    <scope>NUCLEOTIDE SEQUENCE</scope>
    <source>
        <strain evidence="5">ALL</strain>
    </source>
</reference>
<dbReference type="GO" id="GO:0032259">
    <property type="term" value="P:methylation"/>
    <property type="evidence" value="ECO:0007669"/>
    <property type="project" value="UniProtKB-KW"/>
</dbReference>
<comment type="similarity">
    <text evidence="4">Belongs to the class I-like SAM-binding methyltransferase superfamily. Cation-dependent O-methyltransferase family.</text>
</comment>